<name>A0A285RAY2_9BACL</name>
<dbReference type="AlphaFoldDB" id="A0A285RAY2"/>
<dbReference type="Gene3D" id="3.40.50.1000">
    <property type="entry name" value="HAD superfamily/HAD-like"/>
    <property type="match status" value="1"/>
</dbReference>
<dbReference type="InterPro" id="IPR036412">
    <property type="entry name" value="HAD-like_sf"/>
</dbReference>
<keyword evidence="2" id="KW-1185">Reference proteome</keyword>
<protein>
    <submittedName>
        <fullName evidence="1">Haloacid dehalogenase-like hydrolase</fullName>
    </submittedName>
</protein>
<dbReference type="Gene3D" id="1.10.150.400">
    <property type="match status" value="1"/>
</dbReference>
<evidence type="ECO:0000313" key="2">
    <source>
        <dbReference type="Proteomes" id="UP000219636"/>
    </source>
</evidence>
<dbReference type="Proteomes" id="UP000219636">
    <property type="component" value="Unassembled WGS sequence"/>
</dbReference>
<dbReference type="InterPro" id="IPR023214">
    <property type="entry name" value="HAD_sf"/>
</dbReference>
<keyword evidence="1" id="KW-0378">Hydrolase</keyword>
<dbReference type="OrthoDB" id="9816564at2"/>
<dbReference type="EMBL" id="OBMQ01000001">
    <property type="protein sequence ID" value="SOB91255.1"/>
    <property type="molecule type" value="Genomic_DNA"/>
</dbReference>
<reference evidence="2" key="1">
    <citation type="submission" date="2017-08" db="EMBL/GenBank/DDBJ databases">
        <authorList>
            <person name="Varghese N."/>
            <person name="Submissions S."/>
        </authorList>
    </citation>
    <scope>NUCLEOTIDE SEQUENCE [LARGE SCALE GENOMIC DNA]</scope>
    <source>
        <strain evidence="2">JC22</strain>
    </source>
</reference>
<dbReference type="GO" id="GO:0016787">
    <property type="term" value="F:hydrolase activity"/>
    <property type="evidence" value="ECO:0007669"/>
    <property type="project" value="UniProtKB-KW"/>
</dbReference>
<sequence>MELYKKDKMLNNVQISDYEIISSDIFDTLVLRSCAEPSDIFLKVGQSAKEKFHLSFPFSKESYKELRKSVEENARNYLKHKQEITFKDIFEKVPLDNEIKMFLMEQEILEEKRNLILNENVYSLLKSAYHQGKKVILTSDMYLSKEQIEDLLIGIGIDLTLFDEVFVSSELDKTKSNGSLYQHILSFYNNTPKEKILHIGDNYNSDVIQAERNGLKSIYYNVINENIFSIYKIEEALTEAPLNELRSLRKLIGNTTNYKGDNLKWYQIGAQIFGPVYALYCEWILDYAKQMKVKQIAPMMREGALFKKLLENNIQDENLDIVVKPLYVSRKATFLPSLTTFDELVVTELLERDFLSINDLFNLLLLEIKNTIFEQYSTLKIGEIKTINLADTTLYKHLQQYLLGDDIKKAVENNIIEQKNLFRNYLENETNSYSFLTVDLGGNGTIQTQINNALGDKEKAIHLIFAGRFTALKKVVNGDKLYSWMGYMTNQSMKVKSFFRSPEIIEAVTNIVEAGTSHYIFKRQNLVEIISNGIHYPEEQRVNQSICWEGILEFQKAWLKFKKTQPVKHQLLNNLDGIITIFYRLITYPTYDEARLLGSFIQDDQIHYSRSESILQEKDFSVLEQQGIDEFLLANRDGYSIHEIYWPQGVVALRSPNYFTQKYLEECLKDSNYVEIYNLLKNIEIKKYRCICIYGAGEIGEKILLISQLFKLHISYFIDRNYKQMSSGFHGVPVIGNSNLSEKIDLIIIASKAFKQDIEKTILQRYKGKKLPTIIGFD</sequence>
<organism evidence="1 2">
    <name type="scientific">Ureibacillus xyleni</name>
    <dbReference type="NCBI Taxonomy" id="614648"/>
    <lineage>
        <taxon>Bacteria</taxon>
        <taxon>Bacillati</taxon>
        <taxon>Bacillota</taxon>
        <taxon>Bacilli</taxon>
        <taxon>Bacillales</taxon>
        <taxon>Caryophanaceae</taxon>
        <taxon>Ureibacillus</taxon>
    </lineage>
</organism>
<proteinExistence type="predicted"/>
<gene>
    <name evidence="1" type="ORF">SAMN05880501_101278</name>
</gene>
<dbReference type="Gene3D" id="3.40.50.720">
    <property type="entry name" value="NAD(P)-binding Rossmann-like Domain"/>
    <property type="match status" value="1"/>
</dbReference>
<dbReference type="RefSeq" id="WP_097071854.1">
    <property type="nucleotide sequence ID" value="NZ_OBMQ01000001.1"/>
</dbReference>
<dbReference type="Pfam" id="PF00702">
    <property type="entry name" value="Hydrolase"/>
    <property type="match status" value="1"/>
</dbReference>
<accession>A0A285RAY2</accession>
<dbReference type="SUPFAM" id="SSF56784">
    <property type="entry name" value="HAD-like"/>
    <property type="match status" value="1"/>
</dbReference>
<evidence type="ECO:0000313" key="1">
    <source>
        <dbReference type="EMBL" id="SOB91255.1"/>
    </source>
</evidence>